<accession>A0A9P9I7J1</accession>
<feature type="region of interest" description="Disordered" evidence="1">
    <location>
        <begin position="479"/>
        <end position="508"/>
    </location>
</feature>
<dbReference type="EMBL" id="JAGMUU010000060">
    <property type="protein sequence ID" value="KAH7110791.1"/>
    <property type="molecule type" value="Genomic_DNA"/>
</dbReference>
<sequence length="594" mass="63256">MHLLGRGWRIEEHVAGVQSLRDLIIIRDKDNNNGNGSGNSNSRSSRSGQPGPDGNLTAPPGRAKKTTEAPTSPTTESRAPDIPSKTTISPKSSEPGLPAPNPTTSTEASQTTLPSPPEPLVTSARIASTEILPLETTPLETTQRITSPTAFLPPASSASADITTQDVAPPPSTTLPLVAPMGPSSSTSSLPTSTIGPTSTDRPPNSINSIPNGNRQLSSTAAIAIGVIVGLPVIIALIFLAWKYRSYTARAHIVSRFRRVRERMQNSQRHAARSDPSMSESLLGNETDIETGSDIDYAKPLPYWDSHQIVTLPQTTPMAIERPRPVLHRSVSRLMRPERNSIRRVKAVENSLTEVSQPPGFGGVPEPIAIEQGSRALGGDNNIPLCHVQGVAKTIRPQSEAASTTADAHSATSATSSPTFRSAGDRRTNHYGWSELFLHRRSEARPILAVVEHSSSAPARDNIPQCFVPDVAEPTWLQSEATSRAPDRQRRSAISATSSTTNWSAGDRYTSHSGWSEWFRNTAPEAELQPGMRRRSSVSSMGGVSIASSGVLSPAFRSWPIAPPTPTTASIVGLTADGGQETRNGGSSTANSVL</sequence>
<feature type="compositionally biased region" description="Polar residues" evidence="1">
    <location>
        <begin position="581"/>
        <end position="594"/>
    </location>
</feature>
<feature type="compositionally biased region" description="Low complexity" evidence="1">
    <location>
        <begin position="399"/>
        <end position="422"/>
    </location>
</feature>
<feature type="region of interest" description="Disordered" evidence="1">
    <location>
        <begin position="28"/>
        <end position="120"/>
    </location>
</feature>
<feature type="region of interest" description="Disordered" evidence="1">
    <location>
        <begin position="570"/>
        <end position="594"/>
    </location>
</feature>
<evidence type="ECO:0000313" key="4">
    <source>
        <dbReference type="Proteomes" id="UP000717696"/>
    </source>
</evidence>
<feature type="compositionally biased region" description="Low complexity" evidence="1">
    <location>
        <begin position="492"/>
        <end position="505"/>
    </location>
</feature>
<gene>
    <name evidence="3" type="ORF">B0J13DRAFT_290874</name>
</gene>
<feature type="region of interest" description="Disordered" evidence="1">
    <location>
        <begin position="149"/>
        <end position="212"/>
    </location>
</feature>
<feature type="transmembrane region" description="Helical" evidence="2">
    <location>
        <begin position="221"/>
        <end position="242"/>
    </location>
</feature>
<feature type="compositionally biased region" description="Polar residues" evidence="1">
    <location>
        <begin position="156"/>
        <end position="166"/>
    </location>
</feature>
<feature type="compositionally biased region" description="Low complexity" evidence="1">
    <location>
        <begin position="68"/>
        <end position="77"/>
    </location>
</feature>
<feature type="compositionally biased region" description="Polar residues" evidence="1">
    <location>
        <begin position="102"/>
        <end position="113"/>
    </location>
</feature>
<protein>
    <submittedName>
        <fullName evidence="3">Uncharacterized protein</fullName>
    </submittedName>
</protein>
<dbReference type="OrthoDB" id="10362545at2759"/>
<reference evidence="3" key="1">
    <citation type="journal article" date="2021" name="Nat. Commun.">
        <title>Genetic determinants of endophytism in the Arabidopsis root mycobiome.</title>
        <authorList>
            <person name="Mesny F."/>
            <person name="Miyauchi S."/>
            <person name="Thiergart T."/>
            <person name="Pickel B."/>
            <person name="Atanasova L."/>
            <person name="Karlsson M."/>
            <person name="Huettel B."/>
            <person name="Barry K.W."/>
            <person name="Haridas S."/>
            <person name="Chen C."/>
            <person name="Bauer D."/>
            <person name="Andreopoulos W."/>
            <person name="Pangilinan J."/>
            <person name="LaButti K."/>
            <person name="Riley R."/>
            <person name="Lipzen A."/>
            <person name="Clum A."/>
            <person name="Drula E."/>
            <person name="Henrissat B."/>
            <person name="Kohler A."/>
            <person name="Grigoriev I.V."/>
            <person name="Martin F.M."/>
            <person name="Hacquard S."/>
        </authorList>
    </citation>
    <scope>NUCLEOTIDE SEQUENCE</scope>
    <source>
        <strain evidence="3">MPI-CAGE-AT-0021</strain>
    </source>
</reference>
<organism evidence="3 4">
    <name type="scientific">Dactylonectria estremocensis</name>
    <dbReference type="NCBI Taxonomy" id="1079267"/>
    <lineage>
        <taxon>Eukaryota</taxon>
        <taxon>Fungi</taxon>
        <taxon>Dikarya</taxon>
        <taxon>Ascomycota</taxon>
        <taxon>Pezizomycotina</taxon>
        <taxon>Sordariomycetes</taxon>
        <taxon>Hypocreomycetidae</taxon>
        <taxon>Hypocreales</taxon>
        <taxon>Nectriaceae</taxon>
        <taxon>Dactylonectria</taxon>
    </lineage>
</organism>
<name>A0A9P9I7J1_9HYPO</name>
<keyword evidence="4" id="KW-1185">Reference proteome</keyword>
<keyword evidence="2" id="KW-0812">Transmembrane</keyword>
<feature type="region of interest" description="Disordered" evidence="1">
    <location>
        <begin position="265"/>
        <end position="284"/>
    </location>
</feature>
<dbReference type="AlphaFoldDB" id="A0A9P9I7J1"/>
<proteinExistence type="predicted"/>
<keyword evidence="2" id="KW-1133">Transmembrane helix</keyword>
<feature type="compositionally biased region" description="Low complexity" evidence="1">
    <location>
        <begin position="32"/>
        <end position="48"/>
    </location>
</feature>
<evidence type="ECO:0000256" key="1">
    <source>
        <dbReference type="SAM" id="MobiDB-lite"/>
    </source>
</evidence>
<feature type="compositionally biased region" description="Low complexity" evidence="1">
    <location>
        <begin position="183"/>
        <end position="212"/>
    </location>
</feature>
<comment type="caution">
    <text evidence="3">The sequence shown here is derived from an EMBL/GenBank/DDBJ whole genome shotgun (WGS) entry which is preliminary data.</text>
</comment>
<evidence type="ECO:0000256" key="2">
    <source>
        <dbReference type="SAM" id="Phobius"/>
    </source>
</evidence>
<dbReference type="Proteomes" id="UP000717696">
    <property type="component" value="Unassembled WGS sequence"/>
</dbReference>
<evidence type="ECO:0000313" key="3">
    <source>
        <dbReference type="EMBL" id="KAH7110791.1"/>
    </source>
</evidence>
<keyword evidence="2" id="KW-0472">Membrane</keyword>
<feature type="region of interest" description="Disordered" evidence="1">
    <location>
        <begin position="396"/>
        <end position="425"/>
    </location>
</feature>